<sequence length="224" mass="26358">MTDAMEVKSQDYERLIARVHALPRELMYTILEYKLMSTLEDEQLPVNNDIVSINFHYKPPWQLSFSPVSRRAVSAFYYGSFTFHTSLLPGLSEQLTRKWLASLSSKNRKAVTALKLVHRDKLRVFNSPPNGYSLARFKANTNELRQFARSWFVDAGFSEVNIDAVQWEVQFHEVTHVRCYKVWMTHEELDRMHDEIKNSDKSIADKFKSLRRRIGIDVVKEKWL</sequence>
<dbReference type="Proteomes" id="UP000230605">
    <property type="component" value="Chromosome 3"/>
</dbReference>
<organism evidence="1 3">
    <name type="scientific">Cercospora beticola</name>
    <name type="common">Sugarbeet leaf spot fungus</name>
    <dbReference type="NCBI Taxonomy" id="122368"/>
    <lineage>
        <taxon>Eukaryota</taxon>
        <taxon>Fungi</taxon>
        <taxon>Dikarya</taxon>
        <taxon>Ascomycota</taxon>
        <taxon>Pezizomycotina</taxon>
        <taxon>Dothideomycetes</taxon>
        <taxon>Dothideomycetidae</taxon>
        <taxon>Mycosphaerellales</taxon>
        <taxon>Mycosphaerellaceae</taxon>
        <taxon>Cercospora</taxon>
    </lineage>
</organism>
<reference evidence="2 4" key="2">
    <citation type="submission" date="2023-09" db="EMBL/GenBank/DDBJ databases">
        <title>Complete-Gapless Cercospora beticola genome.</title>
        <authorList>
            <person name="Wyatt N.A."/>
            <person name="Spanner R.E."/>
            <person name="Bolton M.D."/>
        </authorList>
    </citation>
    <scope>NUCLEOTIDE SEQUENCE [LARGE SCALE GENOMIC DNA]</scope>
    <source>
        <strain evidence="2">Cb09-40</strain>
    </source>
</reference>
<evidence type="ECO:0000313" key="2">
    <source>
        <dbReference type="EMBL" id="WPA99504.1"/>
    </source>
</evidence>
<dbReference type="OrthoDB" id="3635699at2759"/>
<evidence type="ECO:0000313" key="1">
    <source>
        <dbReference type="EMBL" id="PIA99587.1"/>
    </source>
</evidence>
<dbReference type="Proteomes" id="UP001302367">
    <property type="component" value="Chromosome 3"/>
</dbReference>
<evidence type="ECO:0000313" key="4">
    <source>
        <dbReference type="Proteomes" id="UP001302367"/>
    </source>
</evidence>
<dbReference type="EMBL" id="LKMD01000101">
    <property type="protein sequence ID" value="PIA99587.1"/>
    <property type="molecule type" value="Genomic_DNA"/>
</dbReference>
<accession>A0A2G5I464</accession>
<name>A0A2G5I464_CERBT</name>
<keyword evidence="4" id="KW-1185">Reference proteome</keyword>
<dbReference type="AlphaFoldDB" id="A0A2G5I464"/>
<dbReference type="EMBL" id="CP134186">
    <property type="protein sequence ID" value="WPA99504.1"/>
    <property type="molecule type" value="Genomic_DNA"/>
</dbReference>
<reference evidence="1 3" key="1">
    <citation type="submission" date="2015-10" db="EMBL/GenBank/DDBJ databases">
        <title>The cercosporin biosynthetic gene cluster was horizontally transferred to several fungal lineages and shown to be expanded in Cercospora beticola based on microsynteny with recipient genomes.</title>
        <authorList>
            <person name="De Jonge R."/>
            <person name="Ebert M.K."/>
            <person name="Suttle J.C."/>
            <person name="Jurick Ii W.M."/>
            <person name="Secor G.A."/>
            <person name="Thomma B.P."/>
            <person name="Van De Peer Y."/>
            <person name="Bolton M.D."/>
        </authorList>
    </citation>
    <scope>NUCLEOTIDE SEQUENCE [LARGE SCALE GENOMIC DNA]</scope>
    <source>
        <strain evidence="1 3">09-40</strain>
    </source>
</reference>
<proteinExistence type="predicted"/>
<protein>
    <submittedName>
        <fullName evidence="1">Uncharacterized protein</fullName>
    </submittedName>
</protein>
<gene>
    <name evidence="1" type="ORF">CB0940_02370</name>
    <name evidence="2" type="ORF">RHO25_004122</name>
</gene>
<evidence type="ECO:0000313" key="3">
    <source>
        <dbReference type="Proteomes" id="UP000230605"/>
    </source>
</evidence>